<dbReference type="InterPro" id="IPR056823">
    <property type="entry name" value="TEN-like_YD-shell"/>
</dbReference>
<gene>
    <name evidence="4" type="ORF">CLV98_101193</name>
</gene>
<evidence type="ECO:0000256" key="1">
    <source>
        <dbReference type="ARBA" id="ARBA00022737"/>
    </source>
</evidence>
<dbReference type="Gene3D" id="2.180.10.10">
    <property type="entry name" value="RHS repeat-associated core"/>
    <property type="match status" value="1"/>
</dbReference>
<comment type="caution">
    <text evidence="4">The sequence shown here is derived from an EMBL/GenBank/DDBJ whole genome shotgun (WGS) entry which is preliminary data.</text>
</comment>
<feature type="compositionally biased region" description="Basic and acidic residues" evidence="2">
    <location>
        <begin position="331"/>
        <end position="347"/>
    </location>
</feature>
<dbReference type="Pfam" id="PF25023">
    <property type="entry name" value="TEN_YD-shell"/>
    <property type="match status" value="1"/>
</dbReference>
<dbReference type="AlphaFoldDB" id="A0A316AR80"/>
<sequence length="368" mass="40612">MRDPGLGTKHKYAGDTITAKYAGFFEYDASNVLKRIATSEGQLVPSGDTLRFDYFLKDHLGNVRVVFSEKGDILQQTDYYPFGLEIDRNSPVQIPAARNAINRYNFLGKETQVATGYIDLQARFYDPTVGRFMQIDPVTDTQEDQSTYQYGWNNPILRSDPNGTYPDGPGDDPFLIARLVTTAFFDTKHAIINTAARAFGSDIRAGYKVEGGQQVFETQISRQAVDNSLSRQVREAVNAIGDVALVATAGSSPANPGNLLSKTSVESQVVKAGKEVANAAVHANSKASEKINTLYKLETKKGEYLKTGITSKATPEKRYSNKFMLGKEMKKIDSGSRTDMLKKERGIVETNPGPLNREPWAGKKKPNE</sequence>
<feature type="region of interest" description="Disordered" evidence="2">
    <location>
        <begin position="331"/>
        <end position="368"/>
    </location>
</feature>
<dbReference type="RefSeq" id="WP_109672053.1">
    <property type="nucleotide sequence ID" value="NZ_QGDT01000001.1"/>
</dbReference>
<evidence type="ECO:0000313" key="4">
    <source>
        <dbReference type="EMBL" id="PWJ60018.1"/>
    </source>
</evidence>
<evidence type="ECO:0000313" key="5">
    <source>
        <dbReference type="Proteomes" id="UP000245880"/>
    </source>
</evidence>
<organism evidence="4 5">
    <name type="scientific">Dyadobacter jejuensis</name>
    <dbReference type="NCBI Taxonomy" id="1082580"/>
    <lineage>
        <taxon>Bacteria</taxon>
        <taxon>Pseudomonadati</taxon>
        <taxon>Bacteroidota</taxon>
        <taxon>Cytophagia</taxon>
        <taxon>Cytophagales</taxon>
        <taxon>Spirosomataceae</taxon>
        <taxon>Dyadobacter</taxon>
    </lineage>
</organism>
<evidence type="ECO:0000259" key="3">
    <source>
        <dbReference type="Pfam" id="PF25023"/>
    </source>
</evidence>
<name>A0A316AR80_9BACT</name>
<accession>A0A316AR80</accession>
<dbReference type="OrthoDB" id="966209at2"/>
<dbReference type="InterPro" id="IPR050708">
    <property type="entry name" value="T6SS_VgrG/RHS"/>
</dbReference>
<keyword evidence="1" id="KW-0677">Repeat</keyword>
<reference evidence="4 5" key="1">
    <citation type="submission" date="2018-03" db="EMBL/GenBank/DDBJ databases">
        <title>Genomic Encyclopedia of Archaeal and Bacterial Type Strains, Phase II (KMG-II): from individual species to whole genera.</title>
        <authorList>
            <person name="Goeker M."/>
        </authorList>
    </citation>
    <scope>NUCLEOTIDE SEQUENCE [LARGE SCALE GENOMIC DNA]</scope>
    <source>
        <strain evidence="4 5">DSM 100346</strain>
    </source>
</reference>
<dbReference type="PANTHER" id="PTHR32305">
    <property type="match status" value="1"/>
</dbReference>
<proteinExistence type="predicted"/>
<dbReference type="Proteomes" id="UP000245880">
    <property type="component" value="Unassembled WGS sequence"/>
</dbReference>
<keyword evidence="5" id="KW-1185">Reference proteome</keyword>
<dbReference type="InterPro" id="IPR022385">
    <property type="entry name" value="Rhs_assc_core"/>
</dbReference>
<evidence type="ECO:0000256" key="2">
    <source>
        <dbReference type="SAM" id="MobiDB-lite"/>
    </source>
</evidence>
<dbReference type="PANTHER" id="PTHR32305:SF15">
    <property type="entry name" value="PROTEIN RHSA-RELATED"/>
    <property type="match status" value="1"/>
</dbReference>
<protein>
    <submittedName>
        <fullName evidence="4">RHS repeat-associated protein</fullName>
    </submittedName>
</protein>
<dbReference type="NCBIfam" id="TIGR03696">
    <property type="entry name" value="Rhs_assc_core"/>
    <property type="match status" value="1"/>
</dbReference>
<feature type="domain" description="Teneurin-like YD-shell" evidence="3">
    <location>
        <begin position="54"/>
        <end position="155"/>
    </location>
</feature>
<dbReference type="EMBL" id="QGDT01000001">
    <property type="protein sequence ID" value="PWJ60018.1"/>
    <property type="molecule type" value="Genomic_DNA"/>
</dbReference>